<dbReference type="EMBL" id="VSRR010122726">
    <property type="protein sequence ID" value="MPD00401.1"/>
    <property type="molecule type" value="Genomic_DNA"/>
</dbReference>
<reference evidence="1 2" key="1">
    <citation type="submission" date="2019-05" db="EMBL/GenBank/DDBJ databases">
        <title>Another draft genome of Portunus trituberculatus and its Hox gene families provides insights of decapod evolution.</title>
        <authorList>
            <person name="Jeong J.-H."/>
            <person name="Song I."/>
            <person name="Kim S."/>
            <person name="Choi T."/>
            <person name="Kim D."/>
            <person name="Ryu S."/>
            <person name="Kim W."/>
        </authorList>
    </citation>
    <scope>NUCLEOTIDE SEQUENCE [LARGE SCALE GENOMIC DNA]</scope>
    <source>
        <tissue evidence="1">Muscle</tissue>
    </source>
</reference>
<comment type="caution">
    <text evidence="1">The sequence shown here is derived from an EMBL/GenBank/DDBJ whole genome shotgun (WGS) entry which is preliminary data.</text>
</comment>
<evidence type="ECO:0000313" key="1">
    <source>
        <dbReference type="EMBL" id="MPD00401.1"/>
    </source>
</evidence>
<keyword evidence="2" id="KW-1185">Reference proteome</keyword>
<proteinExistence type="predicted"/>
<organism evidence="1 2">
    <name type="scientific">Portunus trituberculatus</name>
    <name type="common">Swimming crab</name>
    <name type="synonym">Neptunus trituberculatus</name>
    <dbReference type="NCBI Taxonomy" id="210409"/>
    <lineage>
        <taxon>Eukaryota</taxon>
        <taxon>Metazoa</taxon>
        <taxon>Ecdysozoa</taxon>
        <taxon>Arthropoda</taxon>
        <taxon>Crustacea</taxon>
        <taxon>Multicrustacea</taxon>
        <taxon>Malacostraca</taxon>
        <taxon>Eumalacostraca</taxon>
        <taxon>Eucarida</taxon>
        <taxon>Decapoda</taxon>
        <taxon>Pleocyemata</taxon>
        <taxon>Brachyura</taxon>
        <taxon>Eubrachyura</taxon>
        <taxon>Portunoidea</taxon>
        <taxon>Portunidae</taxon>
        <taxon>Portuninae</taxon>
        <taxon>Portunus</taxon>
    </lineage>
</organism>
<dbReference type="AlphaFoldDB" id="A0A5B7JU61"/>
<dbReference type="Proteomes" id="UP000324222">
    <property type="component" value="Unassembled WGS sequence"/>
</dbReference>
<evidence type="ECO:0000313" key="2">
    <source>
        <dbReference type="Proteomes" id="UP000324222"/>
    </source>
</evidence>
<protein>
    <submittedName>
        <fullName evidence="1">Uncharacterized protein</fullName>
    </submittedName>
</protein>
<name>A0A5B7JU61_PORTR</name>
<sequence length="72" mass="8169">MSLPLVYAAATLIYQRRRGGDQCKEARHGFGKQRDMCMTLSIKSNTARLLARHLLGRGEVEREEEGTKRYSG</sequence>
<gene>
    <name evidence="1" type="ORF">E2C01_095868</name>
</gene>
<accession>A0A5B7JU61</accession>